<dbReference type="GO" id="GO:0045259">
    <property type="term" value="C:proton-transporting ATP synthase complex"/>
    <property type="evidence" value="ECO:0007669"/>
    <property type="project" value="UniProtKB-KW"/>
</dbReference>
<keyword evidence="7 15" id="KW-1133">Transmembrane helix</keyword>
<dbReference type="NCBIfam" id="TIGR01144">
    <property type="entry name" value="ATP_synt_b"/>
    <property type="match status" value="1"/>
</dbReference>
<protein>
    <recommendedName>
        <fullName evidence="15">ATP synthase subunit b</fullName>
    </recommendedName>
    <alternativeName>
        <fullName evidence="15">ATP synthase F(0) sector subunit b</fullName>
    </alternativeName>
    <alternativeName>
        <fullName evidence="15">ATPase subunit I</fullName>
    </alternativeName>
    <alternativeName>
        <fullName evidence="15">F-type ATPase subunit b</fullName>
        <shortName evidence="15">F-ATPase subunit b</shortName>
    </alternativeName>
</protein>
<comment type="subunit">
    <text evidence="13">F-type ATPases have 2 components, F(1) - the catalytic core - and F(0) - the membrane proton channel. F(1) has five subunits: alpha(3), beta(3), gamma(1), delta(1), epsilon(1). F(0) has four main subunits: a(1), b(2) and c(10-14). The alpha and beta chains form an alternating ring which encloses part of the gamma chain. F(1) is attached to F(0) by a central stalk formed by the gamma and epsilon chains, while a peripheral stalk is formed by the delta and b chains.</text>
</comment>
<evidence type="ECO:0000256" key="11">
    <source>
        <dbReference type="ARBA" id="ARBA00025198"/>
    </source>
</evidence>
<comment type="subcellular location">
    <subcellularLocation>
        <location evidence="15">Cell inner membrane</location>
        <topology evidence="15">Single-pass membrane protein</topology>
    </subcellularLocation>
    <subcellularLocation>
        <location evidence="14">Endomembrane system</location>
        <topology evidence="14">Single-pass membrane protein</topology>
    </subcellularLocation>
</comment>
<dbReference type="STRING" id="880072.Desac_2453"/>
<keyword evidence="3 15" id="KW-1003">Cell membrane</keyword>
<dbReference type="OrthoDB" id="5471016at2"/>
<evidence type="ECO:0000256" key="2">
    <source>
        <dbReference type="ARBA" id="ARBA00022448"/>
    </source>
</evidence>
<keyword evidence="5 15" id="KW-0812">Transmembrane</keyword>
<evidence type="ECO:0000256" key="8">
    <source>
        <dbReference type="ARBA" id="ARBA00023065"/>
    </source>
</evidence>
<reference evidence="19 20" key="1">
    <citation type="journal article" date="2011" name="Stand. Genomic Sci.">
        <title>Complete genome sequence of the acetate-degrading sulfate reducer Desulfobacca acetoxidans type strain (ASRB2).</title>
        <authorList>
            <person name="Goker M."/>
            <person name="Teshima H."/>
            <person name="Lapidus A."/>
            <person name="Nolan M."/>
            <person name="Lucas S."/>
            <person name="Hammon N."/>
            <person name="Deshpande S."/>
            <person name="Cheng J.F."/>
            <person name="Tapia R."/>
            <person name="Han C."/>
            <person name="Goodwin L."/>
            <person name="Pitluck S."/>
            <person name="Huntemann M."/>
            <person name="Liolios K."/>
            <person name="Ivanova N."/>
            <person name="Pagani I."/>
            <person name="Mavromatis K."/>
            <person name="Ovchinikova G."/>
            <person name="Pati A."/>
            <person name="Chen A."/>
            <person name="Palaniappan K."/>
            <person name="Land M."/>
            <person name="Hauser L."/>
            <person name="Brambilla E.M."/>
            <person name="Rohde M."/>
            <person name="Spring S."/>
            <person name="Detter J.C."/>
            <person name="Woyke T."/>
            <person name="Bristow J."/>
            <person name="Eisen J.A."/>
            <person name="Markowitz V."/>
            <person name="Hugenholtz P."/>
            <person name="Kyrpides N.C."/>
            <person name="Klenk H.P."/>
        </authorList>
    </citation>
    <scope>NUCLEOTIDE SEQUENCE [LARGE SCALE GENOMIC DNA]</scope>
    <source>
        <strain evidence="20">ATCC 700848 / DSM 11109 / ASRB2</strain>
    </source>
</reference>
<comment type="similarity">
    <text evidence="1 15 16">Belongs to the ATPase B chain family.</text>
</comment>
<evidence type="ECO:0000256" key="12">
    <source>
        <dbReference type="ARBA" id="ARBA00025614"/>
    </source>
</evidence>
<evidence type="ECO:0000256" key="3">
    <source>
        <dbReference type="ARBA" id="ARBA00022475"/>
    </source>
</evidence>
<reference evidence="20" key="2">
    <citation type="submission" date="2011-03" db="EMBL/GenBank/DDBJ databases">
        <title>The complete genome of Desulfobacca acetoxidans DSM 11109.</title>
        <authorList>
            <consortium name="US DOE Joint Genome Institute (JGI-PGF)"/>
            <person name="Lucas S."/>
            <person name="Copeland A."/>
            <person name="Lapidus A."/>
            <person name="Bruce D."/>
            <person name="Goodwin L."/>
            <person name="Pitluck S."/>
            <person name="Peters L."/>
            <person name="Kyrpides N."/>
            <person name="Mavromatis K."/>
            <person name="Ivanova N."/>
            <person name="Ovchinnikova G."/>
            <person name="Teshima H."/>
            <person name="Detter J.C."/>
            <person name="Han C."/>
            <person name="Land M."/>
            <person name="Hauser L."/>
            <person name="Markowitz V."/>
            <person name="Cheng J.-F."/>
            <person name="Hugenholtz P."/>
            <person name="Woyke T."/>
            <person name="Wu D."/>
            <person name="Spring S."/>
            <person name="Schueler E."/>
            <person name="Brambilla E."/>
            <person name="Klenk H.-P."/>
            <person name="Eisen J.A."/>
        </authorList>
    </citation>
    <scope>NUCLEOTIDE SEQUENCE [LARGE SCALE GENOMIC DNA]</scope>
    <source>
        <strain evidence="20">ATCC 700848 / DSM 11109 / ASRB2</strain>
    </source>
</reference>
<feature type="chain" id="PRO_5003286903" description="ATP synthase subunit b" evidence="18">
    <location>
        <begin position="31"/>
        <end position="200"/>
    </location>
</feature>
<gene>
    <name evidence="15" type="primary">atpF</name>
    <name evidence="19" type="ordered locus">Desac_2453</name>
</gene>
<dbReference type="GO" id="GO:0005886">
    <property type="term" value="C:plasma membrane"/>
    <property type="evidence" value="ECO:0007669"/>
    <property type="project" value="UniProtKB-SubCell"/>
</dbReference>
<evidence type="ECO:0000256" key="1">
    <source>
        <dbReference type="ARBA" id="ARBA00005513"/>
    </source>
</evidence>
<comment type="function">
    <text evidence="11 15">F(1)F(0) ATP synthase produces ATP from ADP in the presence of a proton or sodium gradient. F-type ATPases consist of two structural domains, F(1) containing the extramembraneous catalytic core and F(0) containing the membrane proton channel, linked together by a central stalk and a peripheral stalk. During catalysis, ATP synthesis in the catalytic domain of F(1) is coupled via a rotary mechanism of the central stalk subunits to proton translocation.</text>
</comment>
<organism evidence="19 20">
    <name type="scientific">Desulfobacca acetoxidans (strain ATCC 700848 / DSM 11109 / ASRB2)</name>
    <dbReference type="NCBI Taxonomy" id="880072"/>
    <lineage>
        <taxon>Bacteria</taxon>
        <taxon>Pseudomonadati</taxon>
        <taxon>Thermodesulfobacteriota</taxon>
        <taxon>Desulfobaccia</taxon>
        <taxon>Desulfobaccales</taxon>
        <taxon>Desulfobaccaceae</taxon>
        <taxon>Desulfobacca</taxon>
    </lineage>
</organism>
<dbReference type="HAMAP" id="MF_01398">
    <property type="entry name" value="ATP_synth_b_bprime"/>
    <property type="match status" value="1"/>
</dbReference>
<evidence type="ECO:0000256" key="4">
    <source>
        <dbReference type="ARBA" id="ARBA00022547"/>
    </source>
</evidence>
<dbReference type="KEGG" id="dao:Desac_2453"/>
<keyword evidence="4 15" id="KW-0138">CF(0)</keyword>
<keyword evidence="20" id="KW-1185">Reference proteome</keyword>
<dbReference type="InterPro" id="IPR002146">
    <property type="entry name" value="ATP_synth_b/b'su_bac/chlpt"/>
</dbReference>
<dbReference type="GO" id="GO:0012505">
    <property type="term" value="C:endomembrane system"/>
    <property type="evidence" value="ECO:0007669"/>
    <property type="project" value="UniProtKB-SubCell"/>
</dbReference>
<dbReference type="GO" id="GO:0046961">
    <property type="term" value="F:proton-transporting ATPase activity, rotational mechanism"/>
    <property type="evidence" value="ECO:0007669"/>
    <property type="project" value="TreeGrafter"/>
</dbReference>
<evidence type="ECO:0000313" key="20">
    <source>
        <dbReference type="Proteomes" id="UP000000483"/>
    </source>
</evidence>
<keyword evidence="18" id="KW-0732">Signal</keyword>
<feature type="signal peptide" evidence="18">
    <location>
        <begin position="1"/>
        <end position="30"/>
    </location>
</feature>
<dbReference type="InterPro" id="IPR050059">
    <property type="entry name" value="ATP_synthase_B_chain"/>
</dbReference>
<evidence type="ECO:0000256" key="7">
    <source>
        <dbReference type="ARBA" id="ARBA00022989"/>
    </source>
</evidence>
<feature type="transmembrane region" description="Helical" evidence="15">
    <location>
        <begin position="46"/>
        <end position="66"/>
    </location>
</feature>
<sequence>MRIKNICGVGVKSASLAIAAGLAMAGAAWASEAHGHGGIDAAKLNDLLWRTVNFLIFAAILFKLAAKPLKEFFANRKRDISQELQDLETQKIAVQKALKEAKSQLAAVAAEREQIIQQYLAEGEAEKAKIIEKAEQSAQRLKDMALMTIEAETKKAAADLKREIVETAVALSEQLIKEKIVAEDQQRLVDDYLIKVVEAH</sequence>
<proteinExistence type="inferred from homology"/>
<evidence type="ECO:0000256" key="14">
    <source>
        <dbReference type="ARBA" id="ARBA00037847"/>
    </source>
</evidence>
<evidence type="ECO:0000256" key="16">
    <source>
        <dbReference type="RuleBase" id="RU003848"/>
    </source>
</evidence>
<keyword evidence="6 15" id="KW-0375">Hydrogen ion transport</keyword>
<keyword evidence="9 15" id="KW-0472">Membrane</keyword>
<evidence type="ECO:0000313" key="19">
    <source>
        <dbReference type="EMBL" id="AEB10274.1"/>
    </source>
</evidence>
<keyword evidence="10 15" id="KW-0066">ATP synthesis</keyword>
<dbReference type="RefSeq" id="WP_013707383.1">
    <property type="nucleotide sequence ID" value="NC_015388.1"/>
</dbReference>
<keyword evidence="15" id="KW-0997">Cell inner membrane</keyword>
<dbReference type="HOGENOM" id="CLU_079215_3_0_7"/>
<dbReference type="GO" id="GO:0046933">
    <property type="term" value="F:proton-transporting ATP synthase activity, rotational mechanism"/>
    <property type="evidence" value="ECO:0007669"/>
    <property type="project" value="UniProtKB-UniRule"/>
</dbReference>
<dbReference type="CDD" id="cd06503">
    <property type="entry name" value="ATP-synt_Fo_b"/>
    <property type="match status" value="1"/>
</dbReference>
<keyword evidence="2 15" id="KW-0813">Transport</keyword>
<keyword evidence="17" id="KW-0175">Coiled coil</keyword>
<comment type="function">
    <text evidence="12">Component of the F(0) channel, it forms part of the peripheral stalk, linking F(1) to F(0). The b'-subunit is a diverged and duplicated form of b found in plants and photosynthetic bacteria.</text>
</comment>
<keyword evidence="8 15" id="KW-0406">Ion transport</keyword>
<feature type="coiled-coil region" evidence="17">
    <location>
        <begin position="70"/>
        <end position="118"/>
    </location>
</feature>
<dbReference type="Pfam" id="PF00430">
    <property type="entry name" value="ATP-synt_B"/>
    <property type="match status" value="1"/>
</dbReference>
<dbReference type="PANTHER" id="PTHR33445:SF1">
    <property type="entry name" value="ATP SYNTHASE SUBUNIT B"/>
    <property type="match status" value="1"/>
</dbReference>
<name>F2NDJ8_DESAR</name>
<accession>F2NDJ8</accession>
<dbReference type="PANTHER" id="PTHR33445">
    <property type="entry name" value="ATP SYNTHASE SUBUNIT B', CHLOROPLASTIC"/>
    <property type="match status" value="1"/>
</dbReference>
<dbReference type="EMBL" id="CP002629">
    <property type="protein sequence ID" value="AEB10274.1"/>
    <property type="molecule type" value="Genomic_DNA"/>
</dbReference>
<evidence type="ECO:0000256" key="15">
    <source>
        <dbReference type="HAMAP-Rule" id="MF_01398"/>
    </source>
</evidence>
<evidence type="ECO:0000256" key="13">
    <source>
        <dbReference type="ARBA" id="ARBA00026054"/>
    </source>
</evidence>
<dbReference type="eggNOG" id="COG0711">
    <property type="taxonomic scope" value="Bacteria"/>
</dbReference>
<evidence type="ECO:0000256" key="18">
    <source>
        <dbReference type="SAM" id="SignalP"/>
    </source>
</evidence>
<evidence type="ECO:0000256" key="6">
    <source>
        <dbReference type="ARBA" id="ARBA00022781"/>
    </source>
</evidence>
<dbReference type="InterPro" id="IPR005864">
    <property type="entry name" value="ATP_synth_F0_bsu_bac"/>
</dbReference>
<evidence type="ECO:0000256" key="9">
    <source>
        <dbReference type="ARBA" id="ARBA00023136"/>
    </source>
</evidence>
<evidence type="ECO:0000256" key="10">
    <source>
        <dbReference type="ARBA" id="ARBA00023310"/>
    </source>
</evidence>
<evidence type="ECO:0000256" key="17">
    <source>
        <dbReference type="SAM" id="Coils"/>
    </source>
</evidence>
<evidence type="ECO:0000256" key="5">
    <source>
        <dbReference type="ARBA" id="ARBA00022692"/>
    </source>
</evidence>
<dbReference type="Proteomes" id="UP000000483">
    <property type="component" value="Chromosome"/>
</dbReference>
<comment type="subunit">
    <text evidence="15">F-type ATPases have 2 components, F(1) - the catalytic core - and F(0) - the membrane proton channel. F(1) has five subunits: alpha(3), beta(3), gamma(1), delta(1), epsilon(1). F(0) has three main subunits: a(1), b(2) and c(10-14). The alpha and beta chains form an alternating ring which encloses part of the gamma chain. F(1) is attached to F(0) by a central stalk formed by the gamma and epsilon chains, while a peripheral stalk is formed by the delta and b chains.</text>
</comment>
<dbReference type="AlphaFoldDB" id="F2NDJ8"/>